<comment type="subcellular location">
    <subcellularLocation>
        <location evidence="1">Secreted</location>
    </subcellularLocation>
</comment>
<dbReference type="Gene3D" id="3.20.20.370">
    <property type="entry name" value="Glycoside hydrolase/deacetylase"/>
    <property type="match status" value="1"/>
</dbReference>
<keyword evidence="2" id="KW-0732">Signal</keyword>
<dbReference type="PROSITE" id="PS51677">
    <property type="entry name" value="NODB"/>
    <property type="match status" value="1"/>
</dbReference>
<dbReference type="EMBL" id="FPHJ01000049">
    <property type="protein sequence ID" value="SFV66216.1"/>
    <property type="molecule type" value="Genomic_DNA"/>
</dbReference>
<organism evidence="4">
    <name type="scientific">hydrothermal vent metagenome</name>
    <dbReference type="NCBI Taxonomy" id="652676"/>
    <lineage>
        <taxon>unclassified sequences</taxon>
        <taxon>metagenomes</taxon>
        <taxon>ecological metagenomes</taxon>
    </lineage>
</organism>
<dbReference type="GO" id="GO:0016810">
    <property type="term" value="F:hydrolase activity, acting on carbon-nitrogen (but not peptide) bonds"/>
    <property type="evidence" value="ECO:0007669"/>
    <property type="project" value="InterPro"/>
</dbReference>
<dbReference type="InterPro" id="IPR002509">
    <property type="entry name" value="NODB_dom"/>
</dbReference>
<reference evidence="4" key="1">
    <citation type="submission" date="2016-10" db="EMBL/GenBank/DDBJ databases">
        <authorList>
            <person name="de Groot N.N."/>
        </authorList>
    </citation>
    <scope>NUCLEOTIDE SEQUENCE</scope>
</reference>
<dbReference type="PANTHER" id="PTHR34216">
    <property type="match status" value="1"/>
</dbReference>
<evidence type="ECO:0000259" key="3">
    <source>
        <dbReference type="PROSITE" id="PS51677"/>
    </source>
</evidence>
<evidence type="ECO:0000313" key="4">
    <source>
        <dbReference type="EMBL" id="SFV66216.1"/>
    </source>
</evidence>
<dbReference type="Pfam" id="PF01522">
    <property type="entry name" value="Polysacc_deac_1"/>
    <property type="match status" value="1"/>
</dbReference>
<dbReference type="GO" id="GO:0005576">
    <property type="term" value="C:extracellular region"/>
    <property type="evidence" value="ECO:0007669"/>
    <property type="project" value="UniProtKB-SubCell"/>
</dbReference>
<sequence length="329" mass="38517">MKLIIILLSFWIVNVYAKNDCVVLLYHHFSEKTPKSTSISPKLFEEQLQYLQENNFNVISLSEMIEKDKRPKKCVVLTTDDAFISVYDKAYPLLKKYQMPMAVFITTQASDKKFKAMMSWEQMREIQGKFIAFYNHGVSHKHLIDLSLKEVEEEIILAQKRLEKKLGVKHKFFAYPYGEYNERIYNLVRKLGFIGFGQQSGALNDNSDLAILPRYPMADNYAKMKSFKTKVNSRAFDIKTVFPINPITKGKIPRLTLEFLKPIDKNQQKQFACFGEKGSIKPIWLSDSMVFIQDKVMFEGRRGRYNCTMPTSEKGVYYWYSKQWIKQSS</sequence>
<dbReference type="SUPFAM" id="SSF88713">
    <property type="entry name" value="Glycoside hydrolase/deacetylase"/>
    <property type="match status" value="1"/>
</dbReference>
<gene>
    <name evidence="4" type="ORF">MNB_SUP05-5-611</name>
</gene>
<dbReference type="GO" id="GO:0005975">
    <property type="term" value="P:carbohydrate metabolic process"/>
    <property type="evidence" value="ECO:0007669"/>
    <property type="project" value="InterPro"/>
</dbReference>
<protein>
    <submittedName>
        <fullName evidence="4">Polysaccharide deacetylase</fullName>
    </submittedName>
</protein>
<name>A0A1W1CK76_9ZZZZ</name>
<evidence type="ECO:0000256" key="2">
    <source>
        <dbReference type="ARBA" id="ARBA00022729"/>
    </source>
</evidence>
<feature type="domain" description="NodB homology" evidence="3">
    <location>
        <begin position="73"/>
        <end position="272"/>
    </location>
</feature>
<dbReference type="PANTHER" id="PTHR34216:SF3">
    <property type="entry name" value="POLY-BETA-1,6-N-ACETYL-D-GLUCOSAMINE N-DEACETYLASE"/>
    <property type="match status" value="1"/>
</dbReference>
<proteinExistence type="predicted"/>
<evidence type="ECO:0000256" key="1">
    <source>
        <dbReference type="ARBA" id="ARBA00004613"/>
    </source>
</evidence>
<dbReference type="AlphaFoldDB" id="A0A1W1CK76"/>
<dbReference type="CDD" id="cd10973">
    <property type="entry name" value="CE4_DAC_u4_5s"/>
    <property type="match status" value="1"/>
</dbReference>
<dbReference type="InterPro" id="IPR011330">
    <property type="entry name" value="Glyco_hydro/deAcase_b/a-brl"/>
</dbReference>
<dbReference type="InterPro" id="IPR051398">
    <property type="entry name" value="Polysacch_Deacetylase"/>
</dbReference>
<accession>A0A1W1CK76</accession>